<evidence type="ECO:0000256" key="2">
    <source>
        <dbReference type="ARBA" id="ARBA00001974"/>
    </source>
</evidence>
<keyword evidence="5" id="KW-0408">Iron</keyword>
<dbReference type="GO" id="GO:0015677">
    <property type="term" value="P:copper ion import"/>
    <property type="evidence" value="ECO:0007669"/>
    <property type="project" value="TreeGrafter"/>
</dbReference>
<dbReference type="InterPro" id="IPR051267">
    <property type="entry name" value="STEAP_metalloreductase"/>
</dbReference>
<keyword evidence="18" id="KW-1185">Reference proteome</keyword>
<keyword evidence="5" id="KW-0406">Ion transport</keyword>
<evidence type="ECO:0000256" key="5">
    <source>
        <dbReference type="ARBA" id="ARBA00022496"/>
    </source>
</evidence>
<keyword evidence="11 14" id="KW-0472">Membrane</keyword>
<feature type="transmembrane region" description="Helical" evidence="14">
    <location>
        <begin position="282"/>
        <end position="306"/>
    </location>
</feature>
<dbReference type="Pfam" id="PF01794">
    <property type="entry name" value="Ferric_reduct"/>
    <property type="match status" value="1"/>
</dbReference>
<evidence type="ECO:0000256" key="6">
    <source>
        <dbReference type="ARBA" id="ARBA00022692"/>
    </source>
</evidence>
<dbReference type="Pfam" id="PF03807">
    <property type="entry name" value="F420_oxidored"/>
    <property type="match status" value="1"/>
</dbReference>
<dbReference type="PANTHER" id="PTHR14239">
    <property type="entry name" value="DUDULIN-RELATED"/>
    <property type="match status" value="1"/>
</dbReference>
<evidence type="ECO:0000256" key="11">
    <source>
        <dbReference type="ARBA" id="ARBA00023136"/>
    </source>
</evidence>
<feature type="transmembrane region" description="Helical" evidence="14">
    <location>
        <begin position="405"/>
        <end position="432"/>
    </location>
</feature>
<evidence type="ECO:0000256" key="7">
    <source>
        <dbReference type="ARBA" id="ARBA00022753"/>
    </source>
</evidence>
<gene>
    <name evidence="17" type="ORF">DPMN_067660</name>
</gene>
<keyword evidence="5" id="KW-0410">Iron transport</keyword>
<keyword evidence="10" id="KW-0186">Copper</keyword>
<evidence type="ECO:0000256" key="13">
    <source>
        <dbReference type="ARBA" id="ARBA00049387"/>
    </source>
</evidence>
<comment type="cofactor">
    <cofactor evidence="1">
        <name>heme b</name>
        <dbReference type="ChEBI" id="CHEBI:60344"/>
    </cofactor>
</comment>
<proteinExistence type="inferred from homology"/>
<keyword evidence="9" id="KW-0560">Oxidoreductase</keyword>
<dbReference type="OrthoDB" id="550646at2759"/>
<evidence type="ECO:0000256" key="4">
    <source>
        <dbReference type="ARBA" id="ARBA00007729"/>
    </source>
</evidence>
<dbReference type="InterPro" id="IPR028939">
    <property type="entry name" value="P5C_Rdtase_cat_N"/>
</dbReference>
<dbReference type="Gene3D" id="3.40.50.720">
    <property type="entry name" value="NAD(P)-binding Rossmann-like Domain"/>
    <property type="match status" value="1"/>
</dbReference>
<feature type="transmembrane region" description="Helical" evidence="14">
    <location>
        <begin position="339"/>
        <end position="360"/>
    </location>
</feature>
<evidence type="ECO:0000256" key="12">
    <source>
        <dbReference type="ARBA" id="ARBA00048958"/>
    </source>
</evidence>
<evidence type="ECO:0000259" key="15">
    <source>
        <dbReference type="Pfam" id="PF01794"/>
    </source>
</evidence>
<reference evidence="17" key="2">
    <citation type="submission" date="2020-11" db="EMBL/GenBank/DDBJ databases">
        <authorList>
            <person name="McCartney M.A."/>
            <person name="Auch B."/>
            <person name="Kono T."/>
            <person name="Mallez S."/>
            <person name="Becker A."/>
            <person name="Gohl D.M."/>
            <person name="Silverstein K.A.T."/>
            <person name="Koren S."/>
            <person name="Bechman K.B."/>
            <person name="Herman A."/>
            <person name="Abrahante J.E."/>
            <person name="Garbe J."/>
        </authorList>
    </citation>
    <scope>NUCLEOTIDE SEQUENCE</scope>
    <source>
        <strain evidence="17">Duluth1</strain>
        <tissue evidence="17">Whole animal</tissue>
    </source>
</reference>
<comment type="caution">
    <text evidence="17">The sequence shown here is derived from an EMBL/GenBank/DDBJ whole genome shotgun (WGS) entry which is preliminary data.</text>
</comment>
<dbReference type="GO" id="GO:0010008">
    <property type="term" value="C:endosome membrane"/>
    <property type="evidence" value="ECO:0007669"/>
    <property type="project" value="UniProtKB-SubCell"/>
</dbReference>
<evidence type="ECO:0000313" key="18">
    <source>
        <dbReference type="Proteomes" id="UP000828390"/>
    </source>
</evidence>
<organism evidence="17 18">
    <name type="scientific">Dreissena polymorpha</name>
    <name type="common">Zebra mussel</name>
    <name type="synonym">Mytilus polymorpha</name>
    <dbReference type="NCBI Taxonomy" id="45954"/>
    <lineage>
        <taxon>Eukaryota</taxon>
        <taxon>Metazoa</taxon>
        <taxon>Spiralia</taxon>
        <taxon>Lophotrochozoa</taxon>
        <taxon>Mollusca</taxon>
        <taxon>Bivalvia</taxon>
        <taxon>Autobranchia</taxon>
        <taxon>Heteroconchia</taxon>
        <taxon>Euheterodonta</taxon>
        <taxon>Imparidentia</taxon>
        <taxon>Neoheterodontei</taxon>
        <taxon>Myida</taxon>
        <taxon>Dreissenoidea</taxon>
        <taxon>Dreissenidae</taxon>
        <taxon>Dreissena</taxon>
    </lineage>
</organism>
<evidence type="ECO:0000256" key="14">
    <source>
        <dbReference type="SAM" id="Phobius"/>
    </source>
</evidence>
<evidence type="ECO:0000259" key="16">
    <source>
        <dbReference type="Pfam" id="PF03807"/>
    </source>
</evidence>
<feature type="transmembrane region" description="Helical" evidence="14">
    <location>
        <begin position="238"/>
        <end position="261"/>
    </location>
</feature>
<keyword evidence="6 14" id="KW-0812">Transmembrane</keyword>
<dbReference type="GO" id="GO:0005886">
    <property type="term" value="C:plasma membrane"/>
    <property type="evidence" value="ECO:0007669"/>
    <property type="project" value="TreeGrafter"/>
</dbReference>
<dbReference type="Proteomes" id="UP000828390">
    <property type="component" value="Unassembled WGS sequence"/>
</dbReference>
<comment type="cofactor">
    <cofactor evidence="2">
        <name>FAD</name>
        <dbReference type="ChEBI" id="CHEBI:57692"/>
    </cofactor>
</comment>
<evidence type="ECO:0000256" key="10">
    <source>
        <dbReference type="ARBA" id="ARBA00023008"/>
    </source>
</evidence>
<reference evidence="17" key="1">
    <citation type="journal article" date="2019" name="bioRxiv">
        <title>The Genome of the Zebra Mussel, Dreissena polymorpha: A Resource for Invasive Species Research.</title>
        <authorList>
            <person name="McCartney M.A."/>
            <person name="Auch B."/>
            <person name="Kono T."/>
            <person name="Mallez S."/>
            <person name="Zhang Y."/>
            <person name="Obille A."/>
            <person name="Becker A."/>
            <person name="Abrahante J.E."/>
            <person name="Garbe J."/>
            <person name="Badalamenti J.P."/>
            <person name="Herman A."/>
            <person name="Mangelson H."/>
            <person name="Liachko I."/>
            <person name="Sullivan S."/>
            <person name="Sone E.D."/>
            <person name="Koren S."/>
            <person name="Silverstein K.A.T."/>
            <person name="Beckman K.B."/>
            <person name="Gohl D.M."/>
        </authorList>
    </citation>
    <scope>NUCLEOTIDE SEQUENCE</scope>
    <source>
        <strain evidence="17">Duluth1</strain>
        <tissue evidence="17">Whole animal</tissue>
    </source>
</reference>
<dbReference type="PANTHER" id="PTHR14239:SF0">
    <property type="entry name" value="F420-DEPENDENT NADP REDUCTASE"/>
    <property type="match status" value="1"/>
</dbReference>
<keyword evidence="7" id="KW-0967">Endosome</keyword>
<keyword evidence="5" id="KW-0813">Transport</keyword>
<dbReference type="InterPro" id="IPR036291">
    <property type="entry name" value="NAD(P)-bd_dom_sf"/>
</dbReference>
<accession>A0A9D3Z021</accession>
<dbReference type="SUPFAM" id="SSF51735">
    <property type="entry name" value="NAD(P)-binding Rossmann-fold domains"/>
    <property type="match status" value="1"/>
</dbReference>
<feature type="transmembrane region" description="Helical" evidence="14">
    <location>
        <begin position="197"/>
        <end position="218"/>
    </location>
</feature>
<evidence type="ECO:0000313" key="17">
    <source>
        <dbReference type="EMBL" id="KAH3708216.1"/>
    </source>
</evidence>
<keyword evidence="8 14" id="KW-1133">Transmembrane helix</keyword>
<sequence length="487" mass="56584">MSEIEHRQRVGILGTGYFGRALAKRLFFSGYDVILGSREPDRREISPNQDVLYDIKIVSVQECIKSAPILFLAVHFEHVEKLLKEHVQLLSEKILIDVSNRKIPSKLTSHAEEIEKLFPKSRVVKAFNVISAYAMENDYDTSSKQVFIAGNNREAREIVVDITKNMNFRPVDFGVLISSRRIEKHPLRLFPEWRFPIIFAVGVFNGWLLFLIYIYYMFESFYNWEQLSIKVMNKAVCMTSITTLSATYLASSFATIFQLYFGTKHQRFPRWLDTWLKTRKQLGLVSYLLVTVHVIMSLLTMSPTYYPPWYHSTRVRIPANLNSTFEFQRITWMNWKGEATSLVGICAYVVLSLVCVTTFPSVTDKLNWREWRFAQSKMGHAALFLSVAHVLVMAIPVWMKHPDVVYKSIFFVCSLLPWATLVLKFVFMLPCINRYVMKIRKGWIKGEECERHKMNRGYTAVDINNGTPTQSQDVSSIPENVMMLRKI</sequence>
<dbReference type="AlphaFoldDB" id="A0A9D3Z021"/>
<dbReference type="GO" id="GO:0052851">
    <property type="term" value="F:ferric-chelate reductase (NADPH) activity"/>
    <property type="evidence" value="ECO:0007669"/>
    <property type="project" value="TreeGrafter"/>
</dbReference>
<evidence type="ECO:0008006" key="19">
    <source>
        <dbReference type="Google" id="ProtNLM"/>
    </source>
</evidence>
<dbReference type="GO" id="GO:0006826">
    <property type="term" value="P:iron ion transport"/>
    <property type="evidence" value="ECO:0007669"/>
    <property type="project" value="UniProtKB-KW"/>
</dbReference>
<dbReference type="EMBL" id="JAIWYP010000014">
    <property type="protein sequence ID" value="KAH3708216.1"/>
    <property type="molecule type" value="Genomic_DNA"/>
</dbReference>
<evidence type="ECO:0000256" key="8">
    <source>
        <dbReference type="ARBA" id="ARBA00022989"/>
    </source>
</evidence>
<name>A0A9D3Z021_DREPO</name>
<dbReference type="GO" id="GO:0008823">
    <property type="term" value="F:cupric reductase (NADH) activity"/>
    <property type="evidence" value="ECO:0007669"/>
    <property type="project" value="TreeGrafter"/>
</dbReference>
<comment type="catalytic activity">
    <reaction evidence="12">
        <text>2 Cu(+) + NADP(+) + H(+) = 2 Cu(2+) + NADPH</text>
        <dbReference type="Rhea" id="RHEA:71771"/>
        <dbReference type="ChEBI" id="CHEBI:15378"/>
        <dbReference type="ChEBI" id="CHEBI:29036"/>
        <dbReference type="ChEBI" id="CHEBI:49552"/>
        <dbReference type="ChEBI" id="CHEBI:57783"/>
        <dbReference type="ChEBI" id="CHEBI:58349"/>
    </reaction>
    <physiologicalReaction direction="right-to-left" evidence="12">
        <dbReference type="Rhea" id="RHEA:71773"/>
    </physiologicalReaction>
</comment>
<feature type="domain" description="Ferric oxidoreductase" evidence="15">
    <location>
        <begin position="240"/>
        <end position="374"/>
    </location>
</feature>
<evidence type="ECO:0000256" key="3">
    <source>
        <dbReference type="ARBA" id="ARBA00004337"/>
    </source>
</evidence>
<comment type="subcellular location">
    <subcellularLocation>
        <location evidence="3">Endosome membrane</location>
        <topology evidence="3">Multi-pass membrane protein</topology>
    </subcellularLocation>
</comment>
<comment type="similarity">
    <text evidence="4">Belongs to the STEAP family.</text>
</comment>
<dbReference type="InterPro" id="IPR013130">
    <property type="entry name" value="Fe3_Rdtase_TM_dom"/>
</dbReference>
<feature type="transmembrane region" description="Helical" evidence="14">
    <location>
        <begin position="381"/>
        <end position="399"/>
    </location>
</feature>
<feature type="domain" description="Pyrroline-5-carboxylate reductase catalytic N-terminal" evidence="16">
    <location>
        <begin position="9"/>
        <end position="100"/>
    </location>
</feature>
<evidence type="ECO:0000256" key="1">
    <source>
        <dbReference type="ARBA" id="ARBA00001970"/>
    </source>
</evidence>
<evidence type="ECO:0000256" key="9">
    <source>
        <dbReference type="ARBA" id="ARBA00023002"/>
    </source>
</evidence>
<comment type="catalytic activity">
    <reaction evidence="13">
        <text>2 Fe(2+) + NADP(+) + H(+) = 2 Fe(3+) + NADPH</text>
        <dbReference type="Rhea" id="RHEA:71767"/>
        <dbReference type="ChEBI" id="CHEBI:15378"/>
        <dbReference type="ChEBI" id="CHEBI:29033"/>
        <dbReference type="ChEBI" id="CHEBI:29034"/>
        <dbReference type="ChEBI" id="CHEBI:57783"/>
        <dbReference type="ChEBI" id="CHEBI:58349"/>
    </reaction>
    <physiologicalReaction direction="right-to-left" evidence="13">
        <dbReference type="Rhea" id="RHEA:71769"/>
    </physiologicalReaction>
</comment>
<protein>
    <recommendedName>
        <fullName evidence="19">Metalloreductase STEAP2</fullName>
    </recommendedName>
</protein>